<evidence type="ECO:0000313" key="2">
    <source>
        <dbReference type="EMBL" id="KAJ7076555.1"/>
    </source>
</evidence>
<dbReference type="AlphaFoldDB" id="A0AAD6TR28"/>
<feature type="compositionally biased region" description="Acidic residues" evidence="1">
    <location>
        <begin position="443"/>
        <end position="455"/>
    </location>
</feature>
<reference evidence="2" key="1">
    <citation type="submission" date="2023-03" db="EMBL/GenBank/DDBJ databases">
        <title>Massive genome expansion in bonnet fungi (Mycena s.s.) driven by repeated elements and novel gene families across ecological guilds.</title>
        <authorList>
            <consortium name="Lawrence Berkeley National Laboratory"/>
            <person name="Harder C.B."/>
            <person name="Miyauchi S."/>
            <person name="Viragh M."/>
            <person name="Kuo A."/>
            <person name="Thoen E."/>
            <person name="Andreopoulos B."/>
            <person name="Lu D."/>
            <person name="Skrede I."/>
            <person name="Drula E."/>
            <person name="Henrissat B."/>
            <person name="Morin E."/>
            <person name="Kohler A."/>
            <person name="Barry K."/>
            <person name="LaButti K."/>
            <person name="Morin E."/>
            <person name="Salamov A."/>
            <person name="Lipzen A."/>
            <person name="Mereny Z."/>
            <person name="Hegedus B."/>
            <person name="Baldrian P."/>
            <person name="Stursova M."/>
            <person name="Weitz H."/>
            <person name="Taylor A."/>
            <person name="Grigoriev I.V."/>
            <person name="Nagy L.G."/>
            <person name="Martin F."/>
            <person name="Kauserud H."/>
        </authorList>
    </citation>
    <scope>NUCLEOTIDE SEQUENCE</scope>
    <source>
        <strain evidence="2">CBHHK173m</strain>
    </source>
</reference>
<feature type="region of interest" description="Disordered" evidence="1">
    <location>
        <begin position="426"/>
        <end position="498"/>
    </location>
</feature>
<comment type="caution">
    <text evidence="2">The sequence shown here is derived from an EMBL/GenBank/DDBJ whole genome shotgun (WGS) entry which is preliminary data.</text>
</comment>
<gene>
    <name evidence="2" type="ORF">B0H15DRAFT_805558</name>
</gene>
<sequence length="701" mass="77388">MPRHIPSPASSELSVIIDLDELTENLTNAEEKLKQFHARYPIVLRTKKKELCRLEAAVDSARQELASFPSTWFIFIPCPFSTTSFPLAEEVPQVRLLIREGLPPNETAQVPPRQGLPLNQTTQVPPTQGSSLNERAQVPATQGLPLDETAQVPPVQGSSLNETAQVLPAQGLPLEETAQVLPAQGSPLNVGLPPDKTPQVQVRTYSKGPDSRGLPTYGRGSYSQVGLTQDLQPNEMGNAQGFRGQPIHGISSYSGGGPTQGSTSTGSKRPITEIYPGSHLTQEEIRSNPSRFSLQDSYTSLGIYDSEDKEGHIHSSKLFKSDNQYHHESELGYTTPSNSTDNQFGDINNSLNLRSDYLDHNYGLPEFSSPNLGATDGTALRWIDPMDVDGGAKQEGLLDPSHQHMSDIIPPPLDTTVMLSMVVDEPPKDETSDFERKLKNIDDAPDSEDEDDWDVDDHLGPRRVKIEGRYIRQPKPEARSEPVPKSPKGKHKISNNKAELDNLATAPAPMKISKNGDCLKQWASFSPAQQAEYYNSQDSCWELHSAETQYGDPTGIQCCEMTKRHGRLFMVNALYRMGITLEVIYKKNHNGSMEDYRFALLRAQMVVLMGKLTFAAREAGICGRDEDYVLLPVTEALLSEISNNDGNAEIRLQKPVTDWRVCLAAESGFHGPRHFSPGSRSLARRPYPGTTDSPISWLASL</sequence>
<feature type="region of interest" description="Disordered" evidence="1">
    <location>
        <begin position="104"/>
        <end position="132"/>
    </location>
</feature>
<evidence type="ECO:0000256" key="1">
    <source>
        <dbReference type="SAM" id="MobiDB-lite"/>
    </source>
</evidence>
<dbReference type="EMBL" id="JARJCN010000080">
    <property type="protein sequence ID" value="KAJ7076555.1"/>
    <property type="molecule type" value="Genomic_DNA"/>
</dbReference>
<name>A0AAD6TR28_9AGAR</name>
<organism evidence="2 3">
    <name type="scientific">Mycena belliarum</name>
    <dbReference type="NCBI Taxonomy" id="1033014"/>
    <lineage>
        <taxon>Eukaryota</taxon>
        <taxon>Fungi</taxon>
        <taxon>Dikarya</taxon>
        <taxon>Basidiomycota</taxon>
        <taxon>Agaricomycotina</taxon>
        <taxon>Agaricomycetes</taxon>
        <taxon>Agaricomycetidae</taxon>
        <taxon>Agaricales</taxon>
        <taxon>Marasmiineae</taxon>
        <taxon>Mycenaceae</taxon>
        <taxon>Mycena</taxon>
    </lineage>
</organism>
<feature type="compositionally biased region" description="Basic and acidic residues" evidence="1">
    <location>
        <begin position="456"/>
        <end position="482"/>
    </location>
</feature>
<evidence type="ECO:0000313" key="3">
    <source>
        <dbReference type="Proteomes" id="UP001222325"/>
    </source>
</evidence>
<proteinExistence type="predicted"/>
<feature type="compositionally biased region" description="Basic and acidic residues" evidence="1">
    <location>
        <begin position="426"/>
        <end position="442"/>
    </location>
</feature>
<dbReference type="Proteomes" id="UP001222325">
    <property type="component" value="Unassembled WGS sequence"/>
</dbReference>
<accession>A0AAD6TR28</accession>
<keyword evidence="3" id="KW-1185">Reference proteome</keyword>
<feature type="compositionally biased region" description="Polar residues" evidence="1">
    <location>
        <begin position="117"/>
        <end position="132"/>
    </location>
</feature>
<protein>
    <submittedName>
        <fullName evidence="2">Uncharacterized protein</fullName>
    </submittedName>
</protein>
<feature type="region of interest" description="Disordered" evidence="1">
    <location>
        <begin position="251"/>
        <end position="270"/>
    </location>
</feature>
<feature type="region of interest" description="Disordered" evidence="1">
    <location>
        <begin position="184"/>
        <end position="217"/>
    </location>
</feature>